<accession>A0ABU4FPC5</accession>
<dbReference type="EMBL" id="JAWMAJ010000228">
    <property type="protein sequence ID" value="MDV7222452.1"/>
    <property type="molecule type" value="Genomic_DNA"/>
</dbReference>
<dbReference type="RefSeq" id="WP_266863288.1">
    <property type="nucleotide sequence ID" value="NZ_JAPEMW010000001.1"/>
</dbReference>
<name>A0ABU4FPC5_9ACTN</name>
<evidence type="ECO:0000313" key="3">
    <source>
        <dbReference type="Proteomes" id="UP001187346"/>
    </source>
</evidence>
<dbReference type="Proteomes" id="UP001187346">
    <property type="component" value="Unassembled WGS sequence"/>
</dbReference>
<dbReference type="NCBIfam" id="NF042914">
    <property type="entry name" value="SAV915_dom"/>
    <property type="match status" value="1"/>
</dbReference>
<feature type="compositionally biased region" description="Basic and acidic residues" evidence="1">
    <location>
        <begin position="1"/>
        <end position="11"/>
    </location>
</feature>
<proteinExistence type="predicted"/>
<reference evidence="2 3" key="1">
    <citation type="submission" date="2023-10" db="EMBL/GenBank/DDBJ databases">
        <title>Characterization of rhizosphere-enriched actinobacteria from wheat plants lab-grown on chernevaya soil.</title>
        <authorList>
            <person name="Tikhonova E.N."/>
            <person name="Konopkin A."/>
            <person name="Kravchenko I.K."/>
        </authorList>
    </citation>
    <scope>NUCLEOTIDE SEQUENCE [LARGE SCALE GENOMIC DNA]</scope>
    <source>
        <strain evidence="2 3">RR29</strain>
    </source>
</reference>
<sequence length="151" mass="15602">MSPVEHAEKNPAEPAAAENPDDPEPAEPVPAGLLYVPVRSGPAGCTARFFRTPLGGRTAVGFTSAAKLTATLGSEQARIRLSEPALRALAAPLGVTALTVDPSLSAPAADRTAATVRERANSWRRWHPQHVGALRVTGAAAVVACLNLLIG</sequence>
<gene>
    <name evidence="2" type="ORF">R5A26_41620</name>
</gene>
<comment type="caution">
    <text evidence="2">The sequence shown here is derived from an EMBL/GenBank/DDBJ whole genome shotgun (WGS) entry which is preliminary data.</text>
</comment>
<protein>
    <submittedName>
        <fullName evidence="2">SAV_915 family protein</fullName>
    </submittedName>
</protein>
<organism evidence="2 3">
    <name type="scientific">Streptomyces prunicolor</name>
    <dbReference type="NCBI Taxonomy" id="67348"/>
    <lineage>
        <taxon>Bacteria</taxon>
        <taxon>Bacillati</taxon>
        <taxon>Actinomycetota</taxon>
        <taxon>Actinomycetes</taxon>
        <taxon>Kitasatosporales</taxon>
        <taxon>Streptomycetaceae</taxon>
        <taxon>Streptomyces</taxon>
    </lineage>
</organism>
<evidence type="ECO:0000313" key="2">
    <source>
        <dbReference type="EMBL" id="MDV7222452.1"/>
    </source>
</evidence>
<keyword evidence="3" id="KW-1185">Reference proteome</keyword>
<dbReference type="InterPro" id="IPR049975">
    <property type="entry name" value="SAV_915-like_dom"/>
</dbReference>
<evidence type="ECO:0000256" key="1">
    <source>
        <dbReference type="SAM" id="MobiDB-lite"/>
    </source>
</evidence>
<feature type="region of interest" description="Disordered" evidence="1">
    <location>
        <begin position="1"/>
        <end position="31"/>
    </location>
</feature>